<evidence type="ECO:0000313" key="2">
    <source>
        <dbReference type="EMBL" id="EKC53763.1"/>
    </source>
</evidence>
<gene>
    <name evidence="2" type="ORF">LEA_16202</name>
</gene>
<feature type="non-terminal residue" evidence="2">
    <location>
        <position position="1"/>
    </location>
</feature>
<sequence length="70" mass="7656">GSGYRINGEIRLGETKPNPKAVPPLYELLKCAVYCSNAEISSDSKLNTRNRGSISGGGSWQERRLSQTSR</sequence>
<feature type="region of interest" description="Disordered" evidence="1">
    <location>
        <begin position="44"/>
        <end position="70"/>
    </location>
</feature>
<proteinExistence type="predicted"/>
<dbReference type="EMBL" id="AJWY01011071">
    <property type="protein sequence ID" value="EKC53763.1"/>
    <property type="molecule type" value="Genomic_DNA"/>
</dbReference>
<reference evidence="2" key="1">
    <citation type="journal article" date="2013" name="Environ. Microbiol.">
        <title>Microbiota from the distal guts of lean and obese adolescents exhibit partial functional redundancy besides clear differences in community structure.</title>
        <authorList>
            <person name="Ferrer M."/>
            <person name="Ruiz A."/>
            <person name="Lanza F."/>
            <person name="Haange S.B."/>
            <person name="Oberbach A."/>
            <person name="Till H."/>
            <person name="Bargiela R."/>
            <person name="Campoy C."/>
            <person name="Segura M.T."/>
            <person name="Richter M."/>
            <person name="von Bergen M."/>
            <person name="Seifert J."/>
            <person name="Suarez A."/>
        </authorList>
    </citation>
    <scope>NUCLEOTIDE SEQUENCE</scope>
</reference>
<name>K1S8H2_9ZZZZ</name>
<comment type="caution">
    <text evidence="2">The sequence shown here is derived from an EMBL/GenBank/DDBJ whole genome shotgun (WGS) entry which is preliminary data.</text>
</comment>
<feature type="compositionally biased region" description="Polar residues" evidence="1">
    <location>
        <begin position="44"/>
        <end position="53"/>
    </location>
</feature>
<evidence type="ECO:0000256" key="1">
    <source>
        <dbReference type="SAM" id="MobiDB-lite"/>
    </source>
</evidence>
<organism evidence="2">
    <name type="scientific">human gut metagenome</name>
    <dbReference type="NCBI Taxonomy" id="408170"/>
    <lineage>
        <taxon>unclassified sequences</taxon>
        <taxon>metagenomes</taxon>
        <taxon>organismal metagenomes</taxon>
    </lineage>
</organism>
<feature type="compositionally biased region" description="Basic and acidic residues" evidence="1">
    <location>
        <begin position="61"/>
        <end position="70"/>
    </location>
</feature>
<accession>K1S8H2</accession>
<dbReference type="AlphaFoldDB" id="K1S8H2"/>
<protein>
    <submittedName>
        <fullName evidence="2">Uncharacterized protein</fullName>
    </submittedName>
</protein>